<evidence type="ECO:0000313" key="8">
    <source>
        <dbReference type="Proteomes" id="UP000662783"/>
    </source>
</evidence>
<dbReference type="Pfam" id="PF12770">
    <property type="entry name" value="CHAT"/>
    <property type="match status" value="1"/>
</dbReference>
<reference evidence="7" key="1">
    <citation type="submission" date="2021-02" db="EMBL/GenBank/DDBJ databases">
        <title>Fulvivirga sp. S481 isolated from sea water.</title>
        <authorList>
            <person name="Bae S.S."/>
            <person name="Baek K."/>
        </authorList>
    </citation>
    <scope>NUCLEOTIDE SEQUENCE</scope>
    <source>
        <strain evidence="7">S481</strain>
    </source>
</reference>
<dbReference type="SMART" id="SM00028">
    <property type="entry name" value="TPR"/>
    <property type="match status" value="8"/>
</dbReference>
<accession>A0A974WME4</accession>
<feature type="signal peptide" evidence="5">
    <location>
        <begin position="1"/>
        <end position="23"/>
    </location>
</feature>
<protein>
    <submittedName>
        <fullName evidence="7">CHAT domain-containing protein</fullName>
    </submittedName>
</protein>
<dbReference type="InterPro" id="IPR011990">
    <property type="entry name" value="TPR-like_helical_dom_sf"/>
</dbReference>
<feature type="repeat" description="TPR" evidence="3">
    <location>
        <begin position="813"/>
        <end position="846"/>
    </location>
</feature>
<dbReference type="Proteomes" id="UP000662783">
    <property type="component" value="Chromosome"/>
</dbReference>
<keyword evidence="2 3" id="KW-0802">TPR repeat</keyword>
<feature type="domain" description="CHAT" evidence="6">
    <location>
        <begin position="1106"/>
        <end position="1407"/>
    </location>
</feature>
<evidence type="ECO:0000256" key="2">
    <source>
        <dbReference type="ARBA" id="ARBA00022803"/>
    </source>
</evidence>
<keyword evidence="1" id="KW-0677">Repeat</keyword>
<dbReference type="RefSeq" id="WP_205723444.1">
    <property type="nucleotide sequence ID" value="NZ_CP070608.1"/>
</dbReference>
<name>A0A974WME4_9BACT</name>
<sequence>MYSFVKPLFLTLCLGLIFSPSFSQNWDKYLDKADEQYEEGDYEKAKKTLDKFKKKVIKKLGASNEYMPGYHLRSAKFNLALGYLSEFENGVENAIQSSIAANGENSSAHGHNLIAIAEIVAHYGNYLESKKYLDKGVKTLQETNSYDENTKAKTELTTAEILTGQGYYTEALKYIEEHLEYFRSRAVTKESYVDEDGKLKTRRLEDEEVKERLGDYANLLTLKSNALRLKGSFKSADSAFVRSEAWISSNLGKKDIRYVKNQFLHGKLLVENGLDVDNMPKETRFDKTLDILKRDYEESHYLAFDLYETLLKQYLYTNQKAKYKGVKIEYEKAIKKNFRKTSLHYLNLETIEFDSKLTKDRTRNLEAEANAILTTTRALPKYHQKRISLLEFLYRLDIQKRNFTHAEQNLREILEIEKNLYGEESPAYHLGKIELANHFVEYTDNFEEANKIYQESFFKIIDKEIDTWHKDYVEILNHLATYYEITDQYKLASETLDKALFASRAKYDNQDPDYGVELTHIADLQLKLGQYENAEKNLKDAVSILESVRKDEYRVVDYVDAIQTQAKLYSVQGLFDDAEANINNSGRLLRRAKETVVYDELAAGEELASLYITLGRYSETEDLLDELIAGYQTRYGSSSRRLISPLVNKGKLQLINGEYPKAEQTAKQALSIANSTFGEKSSKTAPALKLLSEVNSSIGDFDNAEENINKAITIQRAQFGNNHVDVAKSLTDLGLIKFHNGENLKEAEKIMEEAKGIIAAKLGNRNPTYANILTDLAKVYISERRYDDAFNSLTLAENIWVAKVGKRNNINAAAIYTLIGDIYYLQRNYDLAEEQYEKSKKLYERFFNKNHPEYVKIISKLSKVYYMEGDTKQSLKNIEEALANYQNFIRDYFPALSEREKAKYWNTIKSDYEFYNTLAFSNMQDDAELVGDVYNNALLTKAILLNSSIKIRERILNSNDEDLKNKYNNWIDKKEQLTNAISMSAEQLAENQIDPGALSNQVEALEKELSQKSELFSQSFEDKKIQWEDVQKVLKPNEVAIEMVRFRYFDHTFSDSVVYAAMYVKNDKDFKNPKVILINNGEELENRYFKNYRNSIIFRLKDSYSYNQYWKPIEDVVGQFATVYLSADGVYNQINLESVPTNDGKYVIDRSNIVLVSNTKDIYIRQVKTQLIQEEKRASMFGNPNFYLTADAGEINPLPGTELELKELRKVLKNEGWIANVYSEQAAREEQIKKLDNPRIFHIATHGFFSPAKEIKANDELTLSESQASQNPLLRTGLLLTGAGDLLNKTSYNYNIENGILTAYEAMNLNLDKTDLVVLSACETGLGELAVGEGVYGLQRAFIVAGAKTLIMSMFKVDDAATQELMVKFYTKWLQTGKKRESFVEAKKELRIEYPDPIFWGAFIMIGLD</sequence>
<evidence type="ECO:0000313" key="7">
    <source>
        <dbReference type="EMBL" id="QSE98930.1"/>
    </source>
</evidence>
<evidence type="ECO:0000256" key="3">
    <source>
        <dbReference type="PROSITE-ProRule" id="PRU00339"/>
    </source>
</evidence>
<evidence type="ECO:0000256" key="4">
    <source>
        <dbReference type="SAM" id="Coils"/>
    </source>
</evidence>
<dbReference type="PANTHER" id="PTHR45641">
    <property type="entry name" value="TETRATRICOPEPTIDE REPEAT PROTEIN (AFU_ORTHOLOGUE AFUA_6G03870)"/>
    <property type="match status" value="1"/>
</dbReference>
<dbReference type="InterPro" id="IPR019734">
    <property type="entry name" value="TPR_rpt"/>
</dbReference>
<dbReference type="Gene3D" id="1.25.40.10">
    <property type="entry name" value="Tetratricopeptide repeat domain"/>
    <property type="match status" value="4"/>
</dbReference>
<dbReference type="EMBL" id="CP070608">
    <property type="protein sequence ID" value="QSE98930.1"/>
    <property type="molecule type" value="Genomic_DNA"/>
</dbReference>
<dbReference type="KEGG" id="fuv:JR347_07565"/>
<proteinExistence type="predicted"/>
<organism evidence="7 8">
    <name type="scientific">Fulvivirga lutea</name>
    <dbReference type="NCBI Taxonomy" id="2810512"/>
    <lineage>
        <taxon>Bacteria</taxon>
        <taxon>Pseudomonadati</taxon>
        <taxon>Bacteroidota</taxon>
        <taxon>Cytophagia</taxon>
        <taxon>Cytophagales</taxon>
        <taxon>Fulvivirgaceae</taxon>
        <taxon>Fulvivirga</taxon>
    </lineage>
</organism>
<keyword evidence="8" id="KW-1185">Reference proteome</keyword>
<evidence type="ECO:0000256" key="5">
    <source>
        <dbReference type="SAM" id="SignalP"/>
    </source>
</evidence>
<evidence type="ECO:0000259" key="6">
    <source>
        <dbReference type="Pfam" id="PF12770"/>
    </source>
</evidence>
<dbReference type="PROSITE" id="PS50005">
    <property type="entry name" value="TPR"/>
    <property type="match status" value="1"/>
</dbReference>
<evidence type="ECO:0000256" key="1">
    <source>
        <dbReference type="ARBA" id="ARBA00022737"/>
    </source>
</evidence>
<gene>
    <name evidence="7" type="ORF">JR347_07565</name>
</gene>
<feature type="chain" id="PRO_5037954080" evidence="5">
    <location>
        <begin position="24"/>
        <end position="1409"/>
    </location>
</feature>
<dbReference type="SUPFAM" id="SSF48452">
    <property type="entry name" value="TPR-like"/>
    <property type="match status" value="3"/>
</dbReference>
<feature type="coiled-coil region" evidence="4">
    <location>
        <begin position="521"/>
        <end position="551"/>
    </location>
</feature>
<keyword evidence="4" id="KW-0175">Coiled coil</keyword>
<dbReference type="InterPro" id="IPR024983">
    <property type="entry name" value="CHAT_dom"/>
</dbReference>
<dbReference type="PANTHER" id="PTHR45641:SF19">
    <property type="entry name" value="NEPHROCYSTIN-3"/>
    <property type="match status" value="1"/>
</dbReference>
<dbReference type="Pfam" id="PF13181">
    <property type="entry name" value="TPR_8"/>
    <property type="match status" value="1"/>
</dbReference>
<dbReference type="Pfam" id="PF13424">
    <property type="entry name" value="TPR_12"/>
    <property type="match status" value="2"/>
</dbReference>
<keyword evidence="5" id="KW-0732">Signal</keyword>